<dbReference type="InterPro" id="IPR050469">
    <property type="entry name" value="Diguanylate_Cyclase"/>
</dbReference>
<comment type="catalytic activity">
    <reaction evidence="3">
        <text>2 GTP = 3',3'-c-di-GMP + 2 diphosphate</text>
        <dbReference type="Rhea" id="RHEA:24898"/>
        <dbReference type="ChEBI" id="CHEBI:33019"/>
        <dbReference type="ChEBI" id="CHEBI:37565"/>
        <dbReference type="ChEBI" id="CHEBI:58805"/>
        <dbReference type="EC" id="2.7.7.65"/>
    </reaction>
</comment>
<keyword evidence="4" id="KW-1133">Transmembrane helix</keyword>
<feature type="transmembrane region" description="Helical" evidence="4">
    <location>
        <begin position="52"/>
        <end position="68"/>
    </location>
</feature>
<gene>
    <name evidence="6" type="ORF">VIBR0546_21440</name>
</gene>
<evidence type="ECO:0000256" key="3">
    <source>
        <dbReference type="ARBA" id="ARBA00034247"/>
    </source>
</evidence>
<sequence>MNFYPNDKLVLFSLGSTLSVSFWLLDSLIDLVIFEQGNSFSYSVLQPSKVELWMRSLVIFLIAIILISNKDKILYLIYGNSIVLDTSSKETLDLNRKLDEQLALNIRLREQAMTDPLTSLLNRRGFHNLFDNQQTNVTSHQGACFIICDIDNFKTINDNYGHDIGDETLIRLSKILKSNIDQPNFVVRWGGEEFIIVLFSHSIHQASVIANHLKNTISSTHFNQVGSVSASFGISQLKPNEAKEYAISRSDKALYIAKKNGKNRVEIMLFN</sequence>
<dbReference type="eggNOG" id="COG3706">
    <property type="taxonomic scope" value="Bacteria"/>
</dbReference>
<dbReference type="NCBIfam" id="TIGR00254">
    <property type="entry name" value="GGDEF"/>
    <property type="match status" value="1"/>
</dbReference>
<evidence type="ECO:0000256" key="1">
    <source>
        <dbReference type="ARBA" id="ARBA00001946"/>
    </source>
</evidence>
<evidence type="ECO:0000259" key="5">
    <source>
        <dbReference type="PROSITE" id="PS50887"/>
    </source>
</evidence>
<dbReference type="PANTHER" id="PTHR45138:SF9">
    <property type="entry name" value="DIGUANYLATE CYCLASE DGCM-RELATED"/>
    <property type="match status" value="1"/>
</dbReference>
<keyword evidence="4" id="KW-0812">Transmembrane</keyword>
<dbReference type="Gene3D" id="3.30.70.270">
    <property type="match status" value="1"/>
</dbReference>
<proteinExistence type="predicted"/>
<dbReference type="RefSeq" id="WP_006881406.1">
    <property type="nucleotide sequence ID" value="NZ_AEVS01000109.1"/>
</dbReference>
<dbReference type="InterPro" id="IPR043128">
    <property type="entry name" value="Rev_trsase/Diguanyl_cyclase"/>
</dbReference>
<dbReference type="EMBL" id="AEVS01000109">
    <property type="protein sequence ID" value="EGA63738.1"/>
    <property type="molecule type" value="Genomic_DNA"/>
</dbReference>
<keyword evidence="7" id="KW-1185">Reference proteome</keyword>
<dbReference type="PANTHER" id="PTHR45138">
    <property type="entry name" value="REGULATORY COMPONENTS OF SENSORY TRANSDUCTION SYSTEM"/>
    <property type="match status" value="1"/>
</dbReference>
<protein>
    <recommendedName>
        <fullName evidence="2">diguanylate cyclase</fullName>
        <ecNumber evidence="2">2.7.7.65</ecNumber>
    </recommendedName>
</protein>
<dbReference type="OrthoDB" id="9812260at2"/>
<dbReference type="InterPro" id="IPR000160">
    <property type="entry name" value="GGDEF_dom"/>
</dbReference>
<feature type="transmembrane region" description="Helical" evidence="4">
    <location>
        <begin position="9"/>
        <end position="32"/>
    </location>
</feature>
<keyword evidence="4" id="KW-0472">Membrane</keyword>
<dbReference type="AlphaFoldDB" id="E8LZZ1"/>
<reference evidence="6 7" key="1">
    <citation type="journal article" date="2012" name="Int. J. Syst. Evol. Microbiol.">
        <title>Vibrio caribbeanicus sp. nov., isolated from the marine sponge Scleritoderma cyanea.</title>
        <authorList>
            <person name="Hoffmann M."/>
            <person name="Monday S.R."/>
            <person name="Allard M.W."/>
            <person name="Strain E.A."/>
            <person name="Whittaker P."/>
            <person name="Naum M."/>
            <person name="McCarthy P.J."/>
            <person name="Lopez J.V."/>
            <person name="Fischer M."/>
            <person name="Brown E.W."/>
        </authorList>
    </citation>
    <scope>NUCLEOTIDE SEQUENCE [LARGE SCALE GENOMIC DNA]</scope>
    <source>
        <strain evidence="6 7">LMG 20546</strain>
    </source>
</reference>
<accession>E8LZZ1</accession>
<evidence type="ECO:0000256" key="4">
    <source>
        <dbReference type="SAM" id="Phobius"/>
    </source>
</evidence>
<dbReference type="SUPFAM" id="SSF55073">
    <property type="entry name" value="Nucleotide cyclase"/>
    <property type="match status" value="1"/>
</dbReference>
<evidence type="ECO:0000256" key="2">
    <source>
        <dbReference type="ARBA" id="ARBA00012528"/>
    </source>
</evidence>
<dbReference type="SMART" id="SM00267">
    <property type="entry name" value="GGDEF"/>
    <property type="match status" value="1"/>
</dbReference>
<dbReference type="PROSITE" id="PS50887">
    <property type="entry name" value="GGDEF"/>
    <property type="match status" value="1"/>
</dbReference>
<dbReference type="InterPro" id="IPR029787">
    <property type="entry name" value="Nucleotide_cyclase"/>
</dbReference>
<comment type="cofactor">
    <cofactor evidence="1">
        <name>Mg(2+)</name>
        <dbReference type="ChEBI" id="CHEBI:18420"/>
    </cofactor>
</comment>
<dbReference type="STRING" id="945543.VIBR0546_21440"/>
<dbReference type="Proteomes" id="UP000004371">
    <property type="component" value="Unassembled WGS sequence"/>
</dbReference>
<evidence type="ECO:0000313" key="6">
    <source>
        <dbReference type="EMBL" id="EGA63738.1"/>
    </source>
</evidence>
<name>E8LZZ1_9VIBR</name>
<comment type="caution">
    <text evidence="6">The sequence shown here is derived from an EMBL/GenBank/DDBJ whole genome shotgun (WGS) entry which is preliminary data.</text>
</comment>
<dbReference type="CDD" id="cd01949">
    <property type="entry name" value="GGDEF"/>
    <property type="match status" value="1"/>
</dbReference>
<dbReference type="EC" id="2.7.7.65" evidence="2"/>
<dbReference type="FunFam" id="3.30.70.270:FF:000001">
    <property type="entry name" value="Diguanylate cyclase domain protein"/>
    <property type="match status" value="1"/>
</dbReference>
<dbReference type="Pfam" id="PF00990">
    <property type="entry name" value="GGDEF"/>
    <property type="match status" value="1"/>
</dbReference>
<feature type="domain" description="GGDEF" evidence="5">
    <location>
        <begin position="141"/>
        <end position="270"/>
    </location>
</feature>
<organism evidence="6 7">
    <name type="scientific">Vibrio brasiliensis LMG 20546</name>
    <dbReference type="NCBI Taxonomy" id="945543"/>
    <lineage>
        <taxon>Bacteria</taxon>
        <taxon>Pseudomonadati</taxon>
        <taxon>Pseudomonadota</taxon>
        <taxon>Gammaproteobacteria</taxon>
        <taxon>Vibrionales</taxon>
        <taxon>Vibrionaceae</taxon>
        <taxon>Vibrio</taxon>
        <taxon>Vibrio oreintalis group</taxon>
    </lineage>
</organism>
<dbReference type="GO" id="GO:0052621">
    <property type="term" value="F:diguanylate cyclase activity"/>
    <property type="evidence" value="ECO:0007669"/>
    <property type="project" value="UniProtKB-EC"/>
</dbReference>
<evidence type="ECO:0000313" key="7">
    <source>
        <dbReference type="Proteomes" id="UP000004371"/>
    </source>
</evidence>